<keyword evidence="3" id="KW-1185">Reference proteome</keyword>
<dbReference type="Pfam" id="PF10074">
    <property type="entry name" value="RovC_DNA-bd"/>
    <property type="match status" value="1"/>
</dbReference>
<dbReference type="InterPro" id="IPR018754">
    <property type="entry name" value="RovC-like_DNA-bd"/>
</dbReference>
<evidence type="ECO:0000259" key="1">
    <source>
        <dbReference type="Pfam" id="PF10074"/>
    </source>
</evidence>
<gene>
    <name evidence="2" type="ORF">SAMN05444123_109125</name>
</gene>
<accession>A0A1H8VPC4</accession>
<dbReference type="RefSeq" id="WP_011579873.1">
    <property type="nucleotide sequence ID" value="NZ_FODT01000009.1"/>
</dbReference>
<name>A0A1H8VPC4_9BRAD</name>
<protein>
    <submittedName>
        <fullName evidence="2">Uncharacterized conserved protein</fullName>
    </submittedName>
</protein>
<feature type="domain" description="T6SS Transcription factor RovC-like DNA binding" evidence="1">
    <location>
        <begin position="9"/>
        <end position="82"/>
    </location>
</feature>
<dbReference type="Proteomes" id="UP000199615">
    <property type="component" value="Unassembled WGS sequence"/>
</dbReference>
<organism evidence="2 3">
    <name type="scientific">Rhodopseudomonas pseudopalustris</name>
    <dbReference type="NCBI Taxonomy" id="1513892"/>
    <lineage>
        <taxon>Bacteria</taxon>
        <taxon>Pseudomonadati</taxon>
        <taxon>Pseudomonadota</taxon>
        <taxon>Alphaproteobacteria</taxon>
        <taxon>Hyphomicrobiales</taxon>
        <taxon>Nitrobacteraceae</taxon>
        <taxon>Rhodopseudomonas</taxon>
    </lineage>
</organism>
<evidence type="ECO:0000313" key="3">
    <source>
        <dbReference type="Proteomes" id="UP000199615"/>
    </source>
</evidence>
<dbReference type="AlphaFoldDB" id="A0A1H8VPC4"/>
<sequence>MTKADFLERPPESASITDYDRAHMTLYLRLLDAASDGAAWEEAVSILFGIDPAAEPERARRIHDSHLDRAKWMTQHGYRELVHEHPRR</sequence>
<evidence type="ECO:0000313" key="2">
    <source>
        <dbReference type="EMBL" id="SEP17251.1"/>
    </source>
</evidence>
<proteinExistence type="predicted"/>
<dbReference type="EMBL" id="FODT01000009">
    <property type="protein sequence ID" value="SEP17251.1"/>
    <property type="molecule type" value="Genomic_DNA"/>
</dbReference>
<reference evidence="3" key="1">
    <citation type="submission" date="2016-10" db="EMBL/GenBank/DDBJ databases">
        <authorList>
            <person name="Varghese N."/>
            <person name="Submissions S."/>
        </authorList>
    </citation>
    <scope>NUCLEOTIDE SEQUENCE [LARGE SCALE GENOMIC DNA]</scope>
    <source>
        <strain evidence="3">DSM 123</strain>
    </source>
</reference>